<evidence type="ECO:0000313" key="3">
    <source>
        <dbReference type="Proteomes" id="UP000430368"/>
    </source>
</evidence>
<keyword evidence="3" id="KW-1185">Reference proteome</keyword>
<feature type="transmembrane region" description="Helical" evidence="1">
    <location>
        <begin position="25"/>
        <end position="44"/>
    </location>
</feature>
<accession>A0ABX6GQZ3</accession>
<organism evidence="2 3">
    <name type="scientific">Serratia rhizosphaerae</name>
    <dbReference type="NCBI Taxonomy" id="2597702"/>
    <lineage>
        <taxon>Bacteria</taxon>
        <taxon>Pseudomonadati</taxon>
        <taxon>Pseudomonadota</taxon>
        <taxon>Gammaproteobacteria</taxon>
        <taxon>Enterobacterales</taxon>
        <taxon>Yersiniaceae</taxon>
        <taxon>Serratia</taxon>
    </lineage>
</organism>
<evidence type="ECO:0000313" key="2">
    <source>
        <dbReference type="EMBL" id="QHA88704.1"/>
    </source>
</evidence>
<reference evidence="2 3" key="1">
    <citation type="submission" date="2019-07" db="EMBL/GenBank/DDBJ databases">
        <title>Serratia dokdonensis sp. nov., an elicitor of systemic resistance in Nicotiana Tabacum.</title>
        <authorList>
            <person name="Son J.-S."/>
            <person name="Hwang Y.-J."/>
            <person name="Lee S.-Y."/>
            <person name="Ghim S.-Y."/>
        </authorList>
    </citation>
    <scope>NUCLEOTIDE SEQUENCE [LARGE SCALE GENOMIC DNA]</scope>
    <source>
        <strain evidence="2 3">KUDC3025</strain>
    </source>
</reference>
<dbReference type="EMBL" id="CP041764">
    <property type="protein sequence ID" value="QHA88704.1"/>
    <property type="molecule type" value="Genomic_DNA"/>
</dbReference>
<keyword evidence="1" id="KW-0812">Transmembrane</keyword>
<evidence type="ECO:0008006" key="4">
    <source>
        <dbReference type="Google" id="ProtNLM"/>
    </source>
</evidence>
<name>A0ABX6GQZ3_9GAMM</name>
<keyword evidence="1" id="KW-0472">Membrane</keyword>
<proteinExistence type="predicted"/>
<dbReference type="Proteomes" id="UP000430368">
    <property type="component" value="Chromosome"/>
</dbReference>
<protein>
    <recommendedName>
        <fullName evidence="4">Secreted peptide</fullName>
    </recommendedName>
</protein>
<keyword evidence="1" id="KW-1133">Transmembrane helix</keyword>
<sequence length="62" mass="6983">MISLVLLCVISSVLARWFFFAFFPLLRALPSAAYYMRLLIAIIYSRGLFGKLHASFLPGSVL</sequence>
<evidence type="ECO:0000256" key="1">
    <source>
        <dbReference type="SAM" id="Phobius"/>
    </source>
</evidence>
<gene>
    <name evidence="2" type="ORF">FO014_17940</name>
</gene>
<dbReference type="RefSeq" id="WP_160030475.1">
    <property type="nucleotide sequence ID" value="NZ_CP041764.1"/>
</dbReference>